<gene>
    <name evidence="1" type="ORF">L202_06671</name>
</gene>
<reference evidence="1 2" key="1">
    <citation type="submission" date="2016-06" db="EMBL/GenBank/DDBJ databases">
        <title>Evolution of pathogenesis and genome organization in the Tremellales.</title>
        <authorList>
            <person name="Cuomo C."/>
            <person name="Litvintseva A."/>
            <person name="Heitman J."/>
            <person name="Chen Y."/>
            <person name="Sun S."/>
            <person name="Springer D."/>
            <person name="Dromer F."/>
            <person name="Young S."/>
            <person name="Zeng Q."/>
            <person name="Chapman S."/>
            <person name="Gujja S."/>
            <person name="Saif S."/>
            <person name="Birren B."/>
        </authorList>
    </citation>
    <scope>NUCLEOTIDE SEQUENCE [LARGE SCALE GENOMIC DNA]</scope>
    <source>
        <strain evidence="1 2">CBS 6039</strain>
    </source>
</reference>
<name>A0A1E3HIH8_9TREE</name>
<dbReference type="AlphaFoldDB" id="A0A1E3HIH8"/>
<dbReference type="GeneID" id="30157980"/>
<dbReference type="RefSeq" id="XP_018991196.1">
    <property type="nucleotide sequence ID" value="XM_019141221.1"/>
</dbReference>
<comment type="caution">
    <text evidence="1">The sequence shown here is derived from an EMBL/GenBank/DDBJ whole genome shotgun (WGS) entry which is preliminary data.</text>
</comment>
<proteinExistence type="predicted"/>
<evidence type="ECO:0000313" key="2">
    <source>
        <dbReference type="Proteomes" id="UP000094065"/>
    </source>
</evidence>
<sequence length="156" mass="16993">MEMDDYPWTVVASWGTVTVELCGAGLIRADITHRLATRSLGLDLFKPTIAPQHGHHLPPSRPGHPILTAQLLHDFPSTTSAQHPGEIQGVLHQPDHPLLHPFLGVRPQISNAPEVQRPVVPGLAAMIPAEDDLYGGDCPRGGSLEKVHKNRRHHNG</sequence>
<keyword evidence="2" id="KW-1185">Reference proteome</keyword>
<evidence type="ECO:0000313" key="1">
    <source>
        <dbReference type="EMBL" id="ODN75546.1"/>
    </source>
</evidence>
<protein>
    <submittedName>
        <fullName evidence="1">Uncharacterized protein</fullName>
    </submittedName>
</protein>
<dbReference type="Proteomes" id="UP000094065">
    <property type="component" value="Unassembled WGS sequence"/>
</dbReference>
<accession>A0A1E3HIH8</accession>
<organism evidence="1 2">
    <name type="scientific">Cryptococcus amylolentus CBS 6039</name>
    <dbReference type="NCBI Taxonomy" id="1295533"/>
    <lineage>
        <taxon>Eukaryota</taxon>
        <taxon>Fungi</taxon>
        <taxon>Dikarya</taxon>
        <taxon>Basidiomycota</taxon>
        <taxon>Agaricomycotina</taxon>
        <taxon>Tremellomycetes</taxon>
        <taxon>Tremellales</taxon>
        <taxon>Cryptococcaceae</taxon>
        <taxon>Cryptococcus</taxon>
    </lineage>
</organism>
<dbReference type="EMBL" id="AWGJ01000010">
    <property type="protein sequence ID" value="ODN75546.1"/>
    <property type="molecule type" value="Genomic_DNA"/>
</dbReference>